<keyword evidence="4" id="KW-1185">Reference proteome</keyword>
<dbReference type="GO" id="GO:0005813">
    <property type="term" value="C:centrosome"/>
    <property type="evidence" value="ECO:0007669"/>
    <property type="project" value="TreeGrafter"/>
</dbReference>
<dbReference type="InterPro" id="IPR051235">
    <property type="entry name" value="CEP152/SHC-Transforming"/>
</dbReference>
<sequence length="1308" mass="152905">QVGALQQGPEIIRNNSFHGDEFNYHQNLLRGINNQRDLIQPQHYNYHNENSVSINQMESYYQGGDSDAQSVDKGYHSNRAPERIAGHNDLHNNSHNRSSITPWSDDDQSSAFMALPMERTDYSDSGHKSRDDDGDEYHGIENEVSQGYTYENLPVHIQPQQSYVASKYTEDVRGSSEDQFRETDTSYDQLRLLYESRGQQIDKLSDELEKLKGSTSKEIRILRHKKNVLENEKGGFEASISQLKQLLLDKEARISTLTTDLKELKLKLSNLEDENKRICGKLETAESTISSLEYQVSELQATDSLAKSRKMQEDFLNKVRQNHQEETRDLITKLKEMQVKLETTQQESQKQQRELKNAREQNDQIIRQKSEMIAQLSASLETSQKQCSELLQSNNGQKNLALQVNIQILEATKESLENKLCTLEEELKKSKDEQAIFDKELKLYLTAPGKILPENDNSIDQLGLKKVLCYDDEAEKSESEKKKTKTINEDDGIEELKSNMMLCLEINKKRRADIEELTKDLHNKQIQIKKLQSEFKSAQIKIQELKDQNSTSKRLSHEMHHAEMSSRSEKQDIEAEHEAIRNENASLKEELVQLTQIVEGVHASATAMENIIKDLNNNLGKSDSSSQIHNFLQVTEAFSKAVNGLQVHYDEVNTKLRKQNSLLHKSQNLWGRKIEELIQRVKSSEKSLKYIANGNRGRTSDVSFIQNGHQKILEDMYQYSKNLKSAVEPVNKENNVLRDEIWTVRLEMERMKKKEKNILDEINSLQAQMQYNKKDKEAALESCRNSYLKFHEDSVHDIKAQMMKDHEIIVYELKDQLRKLHNELTNSKTEYLELCEEKKQLEIELEQIKCHNNDNREYNNSNKTFPKSFDEQSSTESLRTETQELAEKWKLFNENYEELRGQKQAVDVECAKLKQEFESIKAIKQAVDVECTQFKQELENIKAIKQSVDVECTKLKQELENIKVIKQHEYDLLENKYRDIKDSECSKCRELESECDRIAQQLKRAEENIHELEKQKQVILENQFSHNDSTIRIEKHQLEHNILNEKYQVLLEEKTKLQEKYDQEHKEFVRRSDKYNKEIIEKENNIESLMIKYSDLKKLNEQELSNLKENNSSLKDEVYQIKKERDQDVDELTEKLLSLESDLKEKELHIQSIKEEVSKKRSEVVDKQSNYSHEIKKLQTQIEKLKVDINDSQTTNKQVTTKYNNLKLKYKSYGESKDEEVAHYKIEVSKVKKDFREGFAINLEKFQSFLEKLKDIVLNELKRLEDELRKNGCNIDIKGVIDMLVQLQKLLTNTEYNPKSRGSHNHQE</sequence>
<evidence type="ECO:0000256" key="1">
    <source>
        <dbReference type="SAM" id="Coils"/>
    </source>
</evidence>
<feature type="coiled-coil region" evidence="1">
    <location>
        <begin position="803"/>
        <end position="851"/>
    </location>
</feature>
<feature type="compositionally biased region" description="Polar residues" evidence="2">
    <location>
        <begin position="858"/>
        <end position="876"/>
    </location>
</feature>
<feature type="coiled-coil region" evidence="1">
    <location>
        <begin position="399"/>
        <end position="433"/>
    </location>
</feature>
<gene>
    <name evidence="3" type="ORF">MNOR_LOCUS33923</name>
</gene>
<feature type="compositionally biased region" description="Polar residues" evidence="2">
    <location>
        <begin position="93"/>
        <end position="102"/>
    </location>
</feature>
<feature type="region of interest" description="Disordered" evidence="2">
    <location>
        <begin position="546"/>
        <end position="570"/>
    </location>
</feature>
<feature type="compositionally biased region" description="Basic and acidic residues" evidence="2">
    <location>
        <begin position="79"/>
        <end position="92"/>
    </location>
</feature>
<dbReference type="EMBL" id="CAXKWB010050456">
    <property type="protein sequence ID" value="CAL4169840.1"/>
    <property type="molecule type" value="Genomic_DNA"/>
</dbReference>
<comment type="caution">
    <text evidence="3">The sequence shown here is derived from an EMBL/GenBank/DDBJ whole genome shotgun (WGS) entry which is preliminary data.</text>
</comment>
<feature type="compositionally biased region" description="Basic and acidic residues" evidence="2">
    <location>
        <begin position="555"/>
        <end position="570"/>
    </location>
</feature>
<dbReference type="PANTHER" id="PTHR10337">
    <property type="entry name" value="SHC TRANSFORMING PROTEIN"/>
    <property type="match status" value="1"/>
</dbReference>
<evidence type="ECO:0000256" key="2">
    <source>
        <dbReference type="SAM" id="MobiDB-lite"/>
    </source>
</evidence>
<dbReference type="GO" id="GO:0007099">
    <property type="term" value="P:centriole replication"/>
    <property type="evidence" value="ECO:0007669"/>
    <property type="project" value="TreeGrafter"/>
</dbReference>
<feature type="compositionally biased region" description="Basic and acidic residues" evidence="2">
    <location>
        <begin position="118"/>
        <end position="139"/>
    </location>
</feature>
<evidence type="ECO:0000313" key="3">
    <source>
        <dbReference type="EMBL" id="CAL4169840.1"/>
    </source>
</evidence>
<name>A0AAV2S9H4_MEGNR</name>
<dbReference type="PANTHER" id="PTHR10337:SF6">
    <property type="entry name" value="CENTROSOMAL PROTEIN OF 152 KDA"/>
    <property type="match status" value="1"/>
</dbReference>
<feature type="non-terminal residue" evidence="3">
    <location>
        <position position="1"/>
    </location>
</feature>
<reference evidence="3 4" key="1">
    <citation type="submission" date="2024-05" db="EMBL/GenBank/DDBJ databases">
        <authorList>
            <person name="Wallberg A."/>
        </authorList>
    </citation>
    <scope>NUCLEOTIDE SEQUENCE [LARGE SCALE GENOMIC DNA]</scope>
</reference>
<feature type="region of interest" description="Disordered" evidence="2">
    <location>
        <begin position="857"/>
        <end position="876"/>
    </location>
</feature>
<proteinExistence type="predicted"/>
<dbReference type="PROSITE" id="PS50890">
    <property type="entry name" value="PUA"/>
    <property type="match status" value="1"/>
</dbReference>
<keyword evidence="1" id="KW-0175">Coiled coil</keyword>
<evidence type="ECO:0000313" key="4">
    <source>
        <dbReference type="Proteomes" id="UP001497623"/>
    </source>
</evidence>
<accession>A0AAV2S9H4</accession>
<feature type="coiled-coil region" evidence="1">
    <location>
        <begin position="247"/>
        <end position="375"/>
    </location>
</feature>
<organism evidence="3 4">
    <name type="scientific">Meganyctiphanes norvegica</name>
    <name type="common">Northern krill</name>
    <name type="synonym">Thysanopoda norvegica</name>
    <dbReference type="NCBI Taxonomy" id="48144"/>
    <lineage>
        <taxon>Eukaryota</taxon>
        <taxon>Metazoa</taxon>
        <taxon>Ecdysozoa</taxon>
        <taxon>Arthropoda</taxon>
        <taxon>Crustacea</taxon>
        <taxon>Multicrustacea</taxon>
        <taxon>Malacostraca</taxon>
        <taxon>Eumalacostraca</taxon>
        <taxon>Eucarida</taxon>
        <taxon>Euphausiacea</taxon>
        <taxon>Euphausiidae</taxon>
        <taxon>Meganyctiphanes</taxon>
    </lineage>
</organism>
<feature type="coiled-coil region" evidence="1">
    <location>
        <begin position="956"/>
        <end position="1195"/>
    </location>
</feature>
<dbReference type="Proteomes" id="UP001497623">
    <property type="component" value="Unassembled WGS sequence"/>
</dbReference>
<feature type="region of interest" description="Disordered" evidence="2">
    <location>
        <begin position="79"/>
        <end position="139"/>
    </location>
</feature>
<protein>
    <submittedName>
        <fullName evidence="3">Uncharacterized protein</fullName>
    </submittedName>
</protein>